<reference evidence="1 2" key="1">
    <citation type="submission" date="2019-10" db="EMBL/GenBank/DDBJ databases">
        <title>Pseudopuniceibacterium sp. HQ09 islated from Antarctica.</title>
        <authorList>
            <person name="Liao L."/>
            <person name="Su S."/>
            <person name="Chen B."/>
            <person name="Yu Y."/>
        </authorList>
    </citation>
    <scope>NUCLEOTIDE SEQUENCE [LARGE SCALE GENOMIC DNA]</scope>
    <source>
        <strain evidence="1 2">HQ09</strain>
    </source>
</reference>
<accession>A0A7L9WUU2</accession>
<keyword evidence="2" id="KW-1185">Reference proteome</keyword>
<evidence type="ECO:0000313" key="2">
    <source>
        <dbReference type="Proteomes" id="UP000594118"/>
    </source>
</evidence>
<dbReference type="Proteomes" id="UP000594118">
    <property type="component" value="Chromosome"/>
</dbReference>
<evidence type="ECO:0000313" key="1">
    <source>
        <dbReference type="EMBL" id="QOL83186.1"/>
    </source>
</evidence>
<proteinExistence type="predicted"/>
<dbReference type="EMBL" id="CP045201">
    <property type="protein sequence ID" value="QOL83186.1"/>
    <property type="molecule type" value="Genomic_DNA"/>
</dbReference>
<sequence length="156" mass="16845">MALTPLSARASDLAQPTGEVLLSVTGDIANTNADGAAMFDRAMLEALPSVTIQTQTIWTEGLQTFTGVQLVDLAAFVGTDAESLRATAVNDYAVSIPSEDWVDGGPILAYLNNGAPMSLRDKGPLWVIYPYDSKPAYQSEVAYSRSIWQLDRIEME</sequence>
<name>A0A7L9WUU2_9RHOB</name>
<protein>
    <submittedName>
        <fullName evidence="1">Oxidoreductase</fullName>
    </submittedName>
</protein>
<gene>
    <name evidence="1" type="ORF">F3W81_10995</name>
</gene>
<dbReference type="AlphaFoldDB" id="A0A7L9WUU2"/>
<dbReference type="InterPro" id="IPR036374">
    <property type="entry name" value="OxRdtase_Mopterin-bd_sf"/>
</dbReference>
<dbReference type="SUPFAM" id="SSF56524">
    <property type="entry name" value="Oxidoreductase molybdopterin-binding domain"/>
    <property type="match status" value="1"/>
</dbReference>
<organism evidence="1 2">
    <name type="scientific">Pseudooceanicola spongiae</name>
    <dbReference type="NCBI Taxonomy" id="2613965"/>
    <lineage>
        <taxon>Bacteria</taxon>
        <taxon>Pseudomonadati</taxon>
        <taxon>Pseudomonadota</taxon>
        <taxon>Alphaproteobacteria</taxon>
        <taxon>Rhodobacterales</taxon>
        <taxon>Paracoccaceae</taxon>
        <taxon>Pseudooceanicola</taxon>
    </lineage>
</organism>
<dbReference type="Gene3D" id="3.90.420.10">
    <property type="entry name" value="Oxidoreductase, molybdopterin-binding domain"/>
    <property type="match status" value="1"/>
</dbReference>
<dbReference type="KEGG" id="pshq:F3W81_10995"/>